<evidence type="ECO:0000313" key="5">
    <source>
        <dbReference type="Proteomes" id="UP000663832"/>
    </source>
</evidence>
<dbReference type="AlphaFoldDB" id="A0A814I2L6"/>
<keyword evidence="2" id="KW-0812">Transmembrane</keyword>
<feature type="compositionally biased region" description="Low complexity" evidence="1">
    <location>
        <begin position="78"/>
        <end position="90"/>
    </location>
</feature>
<reference evidence="3" key="1">
    <citation type="submission" date="2021-02" db="EMBL/GenBank/DDBJ databases">
        <authorList>
            <person name="Nowell W R."/>
        </authorList>
    </citation>
    <scope>NUCLEOTIDE SEQUENCE</scope>
</reference>
<feature type="region of interest" description="Disordered" evidence="1">
    <location>
        <begin position="1"/>
        <end position="29"/>
    </location>
</feature>
<keyword evidence="2" id="KW-0472">Membrane</keyword>
<feature type="transmembrane region" description="Helical" evidence="2">
    <location>
        <begin position="124"/>
        <end position="150"/>
    </location>
</feature>
<accession>A0A814I2L6</accession>
<keyword evidence="2" id="KW-1133">Transmembrane helix</keyword>
<dbReference type="EMBL" id="CAJNOM010000235">
    <property type="protein sequence ID" value="CAF1266869.1"/>
    <property type="molecule type" value="Genomic_DNA"/>
</dbReference>
<dbReference type="EMBL" id="CAJNOI010000079">
    <property type="protein sequence ID" value="CAF1017968.1"/>
    <property type="molecule type" value="Genomic_DNA"/>
</dbReference>
<organism evidence="3 6">
    <name type="scientific">Adineta steineri</name>
    <dbReference type="NCBI Taxonomy" id="433720"/>
    <lineage>
        <taxon>Eukaryota</taxon>
        <taxon>Metazoa</taxon>
        <taxon>Spiralia</taxon>
        <taxon>Gnathifera</taxon>
        <taxon>Rotifera</taxon>
        <taxon>Eurotatoria</taxon>
        <taxon>Bdelloidea</taxon>
        <taxon>Adinetida</taxon>
        <taxon>Adinetidae</taxon>
        <taxon>Adineta</taxon>
    </lineage>
</organism>
<feature type="region of interest" description="Disordered" evidence="1">
    <location>
        <begin position="77"/>
        <end position="97"/>
    </location>
</feature>
<sequence>MTSINNFDGNSNINVMQPSPIASNNNQDDYGNDMMRPYRIISSNIRDDYQSQDDNNINTMPPYRVIASNNKDNYENQNINNIDTTTTTNIDESENSEDDNQTITMIMTTQPVATKRFTAAKTAMIFSIIVITILLLLILAAKFMGIYTYLNKKRLHKIIPKKFKCFQRRSRHRNESTSDMTPLSGYTLCQSNEI</sequence>
<name>A0A814I2L6_9BILA</name>
<gene>
    <name evidence="3" type="ORF">BJG266_LOCUS16838</name>
    <name evidence="4" type="ORF">QVE165_LOCUS29367</name>
</gene>
<dbReference type="Proteomes" id="UP000663832">
    <property type="component" value="Unassembled WGS sequence"/>
</dbReference>
<evidence type="ECO:0000256" key="1">
    <source>
        <dbReference type="SAM" id="MobiDB-lite"/>
    </source>
</evidence>
<dbReference type="Proteomes" id="UP000663877">
    <property type="component" value="Unassembled WGS sequence"/>
</dbReference>
<comment type="caution">
    <text evidence="3">The sequence shown here is derived from an EMBL/GenBank/DDBJ whole genome shotgun (WGS) entry which is preliminary data.</text>
</comment>
<evidence type="ECO:0000313" key="3">
    <source>
        <dbReference type="EMBL" id="CAF1017968.1"/>
    </source>
</evidence>
<proteinExistence type="predicted"/>
<dbReference type="OrthoDB" id="10110273at2759"/>
<evidence type="ECO:0000256" key="2">
    <source>
        <dbReference type="SAM" id="Phobius"/>
    </source>
</evidence>
<evidence type="ECO:0000313" key="4">
    <source>
        <dbReference type="EMBL" id="CAF1266869.1"/>
    </source>
</evidence>
<protein>
    <submittedName>
        <fullName evidence="3">Uncharacterized protein</fullName>
    </submittedName>
</protein>
<keyword evidence="5" id="KW-1185">Reference proteome</keyword>
<evidence type="ECO:0000313" key="6">
    <source>
        <dbReference type="Proteomes" id="UP000663877"/>
    </source>
</evidence>